<dbReference type="PROSITE" id="PS51463">
    <property type="entry name" value="P_GLUCOSE_ISOMERASE_3"/>
    <property type="match status" value="1"/>
</dbReference>
<dbReference type="GO" id="GO:0005829">
    <property type="term" value="C:cytosol"/>
    <property type="evidence" value="ECO:0007669"/>
    <property type="project" value="TreeGrafter"/>
</dbReference>
<dbReference type="PANTHER" id="PTHR11469">
    <property type="entry name" value="GLUCOSE-6-PHOSPHATE ISOMERASE"/>
    <property type="match status" value="1"/>
</dbReference>
<feature type="compositionally biased region" description="Low complexity" evidence="9">
    <location>
        <begin position="509"/>
        <end position="520"/>
    </location>
</feature>
<dbReference type="EC" id="5.3.1.9" evidence="3 8"/>
<dbReference type="InterPro" id="IPR018189">
    <property type="entry name" value="Phosphoglucose_isomerase_CS"/>
</dbReference>
<dbReference type="AlphaFoldDB" id="A0A7S4A179"/>
<feature type="region of interest" description="Disordered" evidence="9">
    <location>
        <begin position="483"/>
        <end position="526"/>
    </location>
</feature>
<comment type="catalytic activity">
    <reaction evidence="7 8">
        <text>alpha-D-glucose 6-phosphate = beta-D-fructose 6-phosphate</text>
        <dbReference type="Rhea" id="RHEA:11816"/>
        <dbReference type="ChEBI" id="CHEBI:57634"/>
        <dbReference type="ChEBI" id="CHEBI:58225"/>
        <dbReference type="EC" id="5.3.1.9"/>
    </reaction>
</comment>
<keyword evidence="4 8" id="KW-0312">Gluconeogenesis</keyword>
<dbReference type="SUPFAM" id="SSF53697">
    <property type="entry name" value="SIS domain"/>
    <property type="match status" value="1"/>
</dbReference>
<dbReference type="GO" id="GO:0097367">
    <property type="term" value="F:carbohydrate derivative binding"/>
    <property type="evidence" value="ECO:0007669"/>
    <property type="project" value="InterPro"/>
</dbReference>
<dbReference type="GO" id="GO:0048029">
    <property type="term" value="F:monosaccharide binding"/>
    <property type="evidence" value="ECO:0007669"/>
    <property type="project" value="TreeGrafter"/>
</dbReference>
<name>A0A7S4A179_9STRA</name>
<dbReference type="EMBL" id="HBIW01018620">
    <property type="protein sequence ID" value="CAE0700596.1"/>
    <property type="molecule type" value="Transcribed_RNA"/>
</dbReference>
<evidence type="ECO:0000313" key="10">
    <source>
        <dbReference type="EMBL" id="CAE0700596.1"/>
    </source>
</evidence>
<comment type="similarity">
    <text evidence="2 8">Belongs to the GPI family.</text>
</comment>
<dbReference type="InterPro" id="IPR035476">
    <property type="entry name" value="SIS_PGI_1"/>
</dbReference>
<evidence type="ECO:0000256" key="5">
    <source>
        <dbReference type="ARBA" id="ARBA00023152"/>
    </source>
</evidence>
<dbReference type="InterPro" id="IPR001672">
    <property type="entry name" value="G6P_Isomerase"/>
</dbReference>
<evidence type="ECO:0000256" key="7">
    <source>
        <dbReference type="ARBA" id="ARBA00029321"/>
    </source>
</evidence>
<evidence type="ECO:0000256" key="3">
    <source>
        <dbReference type="ARBA" id="ARBA00011952"/>
    </source>
</evidence>
<dbReference type="GO" id="GO:0006096">
    <property type="term" value="P:glycolytic process"/>
    <property type="evidence" value="ECO:0007669"/>
    <property type="project" value="UniProtKB-UniPathway"/>
</dbReference>
<dbReference type="InterPro" id="IPR035482">
    <property type="entry name" value="SIS_PGI_2"/>
</dbReference>
<gene>
    <name evidence="10" type="ORF">PCAL00307_LOCUS16032</name>
</gene>
<dbReference type="PANTHER" id="PTHR11469:SF1">
    <property type="entry name" value="GLUCOSE-6-PHOSPHATE ISOMERASE"/>
    <property type="match status" value="1"/>
</dbReference>
<dbReference type="Pfam" id="PF00342">
    <property type="entry name" value="PGI"/>
    <property type="match status" value="1"/>
</dbReference>
<evidence type="ECO:0000256" key="1">
    <source>
        <dbReference type="ARBA" id="ARBA00004926"/>
    </source>
</evidence>
<evidence type="ECO:0000256" key="8">
    <source>
        <dbReference type="RuleBase" id="RU000612"/>
    </source>
</evidence>
<dbReference type="UniPathway" id="UPA00109">
    <property type="reaction ID" value="UER00181"/>
</dbReference>
<dbReference type="CDD" id="cd05016">
    <property type="entry name" value="SIS_PGI_2"/>
    <property type="match status" value="1"/>
</dbReference>
<dbReference type="CDD" id="cd05015">
    <property type="entry name" value="SIS_PGI_1"/>
    <property type="match status" value="1"/>
</dbReference>
<dbReference type="GO" id="GO:0006094">
    <property type="term" value="P:gluconeogenesis"/>
    <property type="evidence" value="ECO:0007669"/>
    <property type="project" value="UniProtKB-KW"/>
</dbReference>
<keyword evidence="6 8" id="KW-0413">Isomerase</keyword>
<proteinExistence type="inferred from homology"/>
<dbReference type="HAMAP" id="MF_00473">
    <property type="entry name" value="G6P_isomerase"/>
    <property type="match status" value="1"/>
</dbReference>
<evidence type="ECO:0000256" key="2">
    <source>
        <dbReference type="ARBA" id="ARBA00006604"/>
    </source>
</evidence>
<protein>
    <recommendedName>
        <fullName evidence="3 8">Glucose-6-phosphate isomerase</fullName>
        <ecNumber evidence="3 8">5.3.1.9</ecNumber>
    </recommendedName>
</protein>
<organism evidence="10">
    <name type="scientific">Pelagomonas calceolata</name>
    <dbReference type="NCBI Taxonomy" id="35677"/>
    <lineage>
        <taxon>Eukaryota</taxon>
        <taxon>Sar</taxon>
        <taxon>Stramenopiles</taxon>
        <taxon>Ochrophyta</taxon>
        <taxon>Pelagophyceae</taxon>
        <taxon>Pelagomonadales</taxon>
        <taxon>Pelagomonadaceae</taxon>
        <taxon>Pelagomonas</taxon>
    </lineage>
</organism>
<evidence type="ECO:0000256" key="4">
    <source>
        <dbReference type="ARBA" id="ARBA00022432"/>
    </source>
</evidence>
<dbReference type="GO" id="GO:0051156">
    <property type="term" value="P:glucose 6-phosphate metabolic process"/>
    <property type="evidence" value="ECO:0007669"/>
    <property type="project" value="TreeGrafter"/>
</dbReference>
<feature type="compositionally biased region" description="Low complexity" evidence="9">
    <location>
        <begin position="483"/>
        <end position="494"/>
    </location>
</feature>
<evidence type="ECO:0000256" key="9">
    <source>
        <dbReference type="SAM" id="MobiDB-lite"/>
    </source>
</evidence>
<dbReference type="GO" id="GO:0004347">
    <property type="term" value="F:glucose-6-phosphate isomerase activity"/>
    <property type="evidence" value="ECO:0007669"/>
    <property type="project" value="UniProtKB-EC"/>
</dbReference>
<dbReference type="Gene3D" id="3.40.50.10490">
    <property type="entry name" value="Glucose-6-phosphate isomerase like protein, domain 1"/>
    <property type="match status" value="3"/>
</dbReference>
<evidence type="ECO:0000256" key="6">
    <source>
        <dbReference type="ARBA" id="ARBA00023235"/>
    </source>
</evidence>
<dbReference type="InterPro" id="IPR046348">
    <property type="entry name" value="SIS_dom_sf"/>
</dbReference>
<accession>A0A7S4A179</accession>
<reference evidence="10" key="1">
    <citation type="submission" date="2021-01" db="EMBL/GenBank/DDBJ databases">
        <authorList>
            <person name="Corre E."/>
            <person name="Pelletier E."/>
            <person name="Niang G."/>
            <person name="Scheremetjew M."/>
            <person name="Finn R."/>
            <person name="Kale V."/>
            <person name="Holt S."/>
            <person name="Cochrane G."/>
            <person name="Meng A."/>
            <person name="Brown T."/>
            <person name="Cohen L."/>
        </authorList>
    </citation>
    <scope>NUCLEOTIDE SEQUENCE</scope>
    <source>
        <strain evidence="10">CCMP1756</strain>
    </source>
</reference>
<keyword evidence="5 8" id="KW-0324">Glycolysis</keyword>
<comment type="pathway">
    <text evidence="1 8">Carbohydrate degradation; glycolysis; D-glyceraldehyde 3-phosphate and glycerone phosphate from D-glucose: step 2/4.</text>
</comment>
<dbReference type="PROSITE" id="PS00765">
    <property type="entry name" value="P_GLUCOSE_ISOMERASE_1"/>
    <property type="match status" value="1"/>
</dbReference>
<sequence>MRFATLALLAATRAAGTKSSLGPAALAPQQQRDAAIDALRHHVNEEVEQRHLRDLLEDEARCNACTAEACGLYLDFARQKVTVHTIDLLINVARACNVEEKRDAMFRGEVMNPTENRSVRHVSLRATRGDPYAIEEAQDTLDRVLDFARAVRSRHVRGSSGEALVDVVAIGIGGSSLGPACVHEALASEYASEADGRRLRFIANVDPVETEMALRDLDPASTLVIVISKTFTTKETMLNAALVKTWLGEQYESHMCAVTAAAEKARAFGCERIFGFGDYVGGRYSVWSPVGCLPLALQYGVRPVRELLRGARAMDLHFREAPLSENLPVLLALVGFLNAFIYERDCRAVLPYARALSLFPRYVQQLEMESNGKGVDVEGNALTEPAGEVVFGEAGTPGQHSFYQLLHQVRASRVSRFYPTALSPAGLANACLRRRRDASTARAIAACLREHVRHDARTSGTKRHRCAPRRACASCPASSSASARATARTTTSSSGTFVRRPTRWRSEMTGAGTIIGGARATGRRFR</sequence>
<dbReference type="PRINTS" id="PR00662">
    <property type="entry name" value="G6PISOMERASE"/>
</dbReference>